<dbReference type="EMBL" id="MT142232">
    <property type="protein sequence ID" value="QJA76579.1"/>
    <property type="molecule type" value="Genomic_DNA"/>
</dbReference>
<dbReference type="EMBL" id="MT143195">
    <property type="protein sequence ID" value="QJA94005.1"/>
    <property type="molecule type" value="Genomic_DNA"/>
</dbReference>
<evidence type="ECO:0000313" key="1">
    <source>
        <dbReference type="EMBL" id="QJA76579.1"/>
    </source>
</evidence>
<name>A0A6M3K357_9ZZZZ</name>
<gene>
    <name evidence="1" type="ORF">MM415A01483_0017</name>
    <name evidence="2" type="ORF">MM415B04033_0008</name>
</gene>
<sequence length="75" mass="9143">MITERIRFKKFFDVDDKFRDDMITTMTKRYSIDIIKFDDWLHKEHGYDEEIHGSMNDFIILRFGEKACSFIESLL</sequence>
<organism evidence="1">
    <name type="scientific">viral metagenome</name>
    <dbReference type="NCBI Taxonomy" id="1070528"/>
    <lineage>
        <taxon>unclassified sequences</taxon>
        <taxon>metagenomes</taxon>
        <taxon>organismal metagenomes</taxon>
    </lineage>
</organism>
<reference evidence="1" key="1">
    <citation type="submission" date="2020-03" db="EMBL/GenBank/DDBJ databases">
        <title>The deep terrestrial virosphere.</title>
        <authorList>
            <person name="Holmfeldt K."/>
            <person name="Nilsson E."/>
            <person name="Simone D."/>
            <person name="Lopez-Fernandez M."/>
            <person name="Wu X."/>
            <person name="de Brujin I."/>
            <person name="Lundin D."/>
            <person name="Andersson A."/>
            <person name="Bertilsson S."/>
            <person name="Dopson M."/>
        </authorList>
    </citation>
    <scope>NUCLEOTIDE SEQUENCE</scope>
    <source>
        <strain evidence="1">MM415A01483</strain>
        <strain evidence="2">MM415B04033</strain>
    </source>
</reference>
<proteinExistence type="predicted"/>
<protein>
    <submittedName>
        <fullName evidence="1">Uncharacterized protein</fullName>
    </submittedName>
</protein>
<dbReference type="AlphaFoldDB" id="A0A6M3K357"/>
<accession>A0A6M3K357</accession>
<evidence type="ECO:0000313" key="2">
    <source>
        <dbReference type="EMBL" id="QJA94005.1"/>
    </source>
</evidence>